<gene>
    <name evidence="2" type="ORF">GCM10023094_01880</name>
</gene>
<organism evidence="2 3">
    <name type="scientific">Rhodococcus olei</name>
    <dbReference type="NCBI Taxonomy" id="2161675"/>
    <lineage>
        <taxon>Bacteria</taxon>
        <taxon>Bacillati</taxon>
        <taxon>Actinomycetota</taxon>
        <taxon>Actinomycetes</taxon>
        <taxon>Mycobacteriales</taxon>
        <taxon>Nocardiaceae</taxon>
        <taxon>Rhodococcus</taxon>
    </lineage>
</organism>
<dbReference type="RefSeq" id="WP_345341132.1">
    <property type="nucleotide sequence ID" value="NZ_BAABFB010000007.1"/>
</dbReference>
<dbReference type="Pfam" id="PF13577">
    <property type="entry name" value="SnoaL_4"/>
    <property type="match status" value="1"/>
</dbReference>
<accession>A0ABP8NUF2</accession>
<dbReference type="Gene3D" id="3.10.450.50">
    <property type="match status" value="1"/>
</dbReference>
<keyword evidence="3" id="KW-1185">Reference proteome</keyword>
<dbReference type="Proteomes" id="UP001501183">
    <property type="component" value="Unassembled WGS sequence"/>
</dbReference>
<comment type="caution">
    <text evidence="2">The sequence shown here is derived from an EMBL/GenBank/DDBJ whole genome shotgun (WGS) entry which is preliminary data.</text>
</comment>
<evidence type="ECO:0000313" key="3">
    <source>
        <dbReference type="Proteomes" id="UP001501183"/>
    </source>
</evidence>
<dbReference type="InterPro" id="IPR032710">
    <property type="entry name" value="NTF2-like_dom_sf"/>
</dbReference>
<proteinExistence type="predicted"/>
<name>A0ABP8NUF2_9NOCA</name>
<protein>
    <submittedName>
        <fullName evidence="2">Nuclear transport factor 2 family protein</fullName>
    </submittedName>
</protein>
<dbReference type="EMBL" id="BAABFB010000007">
    <property type="protein sequence ID" value="GAA4471340.1"/>
    <property type="molecule type" value="Genomic_DNA"/>
</dbReference>
<dbReference type="InterPro" id="IPR037401">
    <property type="entry name" value="SnoaL-like"/>
</dbReference>
<reference evidence="3" key="1">
    <citation type="journal article" date="2019" name="Int. J. Syst. Evol. Microbiol.">
        <title>The Global Catalogue of Microorganisms (GCM) 10K type strain sequencing project: providing services to taxonomists for standard genome sequencing and annotation.</title>
        <authorList>
            <consortium name="The Broad Institute Genomics Platform"/>
            <consortium name="The Broad Institute Genome Sequencing Center for Infectious Disease"/>
            <person name="Wu L."/>
            <person name="Ma J."/>
        </authorList>
    </citation>
    <scope>NUCLEOTIDE SEQUENCE [LARGE SCALE GENOMIC DNA]</scope>
    <source>
        <strain evidence="3">JCM 32206</strain>
    </source>
</reference>
<sequence length="164" mass="18399">MDLEAVAEITRLKHRYTRALDTKDWPLFRETLLPDATATYGEHLRFEDRDALCSFMEITLGPHVVTEHLCGQPEIDVIGDVATGTWVLADTVIIPEDGMLLRGAAFYHDKYARNEAGEWRIAHTGYERTYELVISLADLPSLQLTSNRWALGINPQTAAEAAAE</sequence>
<dbReference type="SUPFAM" id="SSF54427">
    <property type="entry name" value="NTF2-like"/>
    <property type="match status" value="1"/>
</dbReference>
<evidence type="ECO:0000313" key="2">
    <source>
        <dbReference type="EMBL" id="GAA4471340.1"/>
    </source>
</evidence>
<feature type="domain" description="SnoaL-like" evidence="1">
    <location>
        <begin position="2"/>
        <end position="123"/>
    </location>
</feature>
<evidence type="ECO:0000259" key="1">
    <source>
        <dbReference type="Pfam" id="PF13577"/>
    </source>
</evidence>